<protein>
    <submittedName>
        <fullName evidence="5">Glycosyl hydrolase</fullName>
    </submittedName>
</protein>
<dbReference type="InterPro" id="IPR001296">
    <property type="entry name" value="Glyco_trans_1"/>
</dbReference>
<keyword evidence="6" id="KW-1185">Reference proteome</keyword>
<accession>A0A8J4E211</accession>
<evidence type="ECO:0000259" key="3">
    <source>
        <dbReference type="Pfam" id="PF00534"/>
    </source>
</evidence>
<dbReference type="GO" id="GO:0016757">
    <property type="term" value="F:glycosyltransferase activity"/>
    <property type="evidence" value="ECO:0007669"/>
    <property type="project" value="UniProtKB-KW"/>
</dbReference>
<keyword evidence="1" id="KW-0328">Glycosyltransferase</keyword>
<evidence type="ECO:0000256" key="1">
    <source>
        <dbReference type="ARBA" id="ARBA00022676"/>
    </source>
</evidence>
<proteinExistence type="predicted"/>
<dbReference type="GO" id="GO:1901137">
    <property type="term" value="P:carbohydrate derivative biosynthetic process"/>
    <property type="evidence" value="ECO:0007669"/>
    <property type="project" value="UniProtKB-ARBA"/>
</dbReference>
<evidence type="ECO:0000313" key="6">
    <source>
        <dbReference type="Proteomes" id="UP000612585"/>
    </source>
</evidence>
<name>A0A8J4E211_9ACTN</name>
<sequence length="377" mass="41476">MVNVLITTWRDTGHPESGGSERYVERIAVGLAASGHRVTMFCARPAGGPRDEVIDGVRYVRRGGRLTVYLWAVIAVLRLRPDLVVDVQNGMPFLTTLVARCPVVVLVHHLHKLQWRSWFGPVLGRVGWWLESWVAPRVYRNCRYVTVSEHTRTELALLGIDPERVAVVPNGLDPVPHVTSGRDSRPLLVVVSRLVPHKRIEHAVETVARLHRRWPDLRLEIIGRGPSAEPLAAYAAAHGVADRVTIHGWVDEQEKHEILARSWVHLCPSVKEGWGIVVMEAGAHGVPTVAYHAAGGVGESVLNGKTGLLADDLDEFVTAVEGLLKCGLMRTALGEASREYVAGFEWEHSVRSFDRVVRAVLAGQPVGNASRHTPAAT</sequence>
<dbReference type="Proteomes" id="UP000612585">
    <property type="component" value="Unassembled WGS sequence"/>
</dbReference>
<gene>
    <name evidence="5" type="ORF">Vau01_058940</name>
</gene>
<dbReference type="Gene3D" id="3.40.50.2000">
    <property type="entry name" value="Glycogen Phosphorylase B"/>
    <property type="match status" value="2"/>
</dbReference>
<evidence type="ECO:0000259" key="4">
    <source>
        <dbReference type="Pfam" id="PF13439"/>
    </source>
</evidence>
<dbReference type="InterPro" id="IPR028098">
    <property type="entry name" value="Glyco_trans_4-like_N"/>
</dbReference>
<keyword evidence="2" id="KW-0808">Transferase</keyword>
<evidence type="ECO:0000313" key="5">
    <source>
        <dbReference type="EMBL" id="GIJ58378.1"/>
    </source>
</evidence>
<dbReference type="Pfam" id="PF00534">
    <property type="entry name" value="Glycos_transf_1"/>
    <property type="match status" value="1"/>
</dbReference>
<dbReference type="EMBL" id="BOPG01000034">
    <property type="protein sequence ID" value="GIJ58378.1"/>
    <property type="molecule type" value="Genomic_DNA"/>
</dbReference>
<organism evidence="5 6">
    <name type="scientific">Virgisporangium aurantiacum</name>
    <dbReference type="NCBI Taxonomy" id="175570"/>
    <lineage>
        <taxon>Bacteria</taxon>
        <taxon>Bacillati</taxon>
        <taxon>Actinomycetota</taxon>
        <taxon>Actinomycetes</taxon>
        <taxon>Micromonosporales</taxon>
        <taxon>Micromonosporaceae</taxon>
        <taxon>Virgisporangium</taxon>
    </lineage>
</organism>
<dbReference type="PANTHER" id="PTHR45947">
    <property type="entry name" value="SULFOQUINOVOSYL TRANSFERASE SQD2"/>
    <property type="match status" value="1"/>
</dbReference>
<dbReference type="InterPro" id="IPR050194">
    <property type="entry name" value="Glycosyltransferase_grp1"/>
</dbReference>
<dbReference type="GO" id="GO:0016787">
    <property type="term" value="F:hydrolase activity"/>
    <property type="evidence" value="ECO:0007669"/>
    <property type="project" value="UniProtKB-KW"/>
</dbReference>
<dbReference type="SUPFAM" id="SSF53756">
    <property type="entry name" value="UDP-Glycosyltransferase/glycogen phosphorylase"/>
    <property type="match status" value="1"/>
</dbReference>
<comment type="caution">
    <text evidence="5">The sequence shown here is derived from an EMBL/GenBank/DDBJ whole genome shotgun (WGS) entry which is preliminary data.</text>
</comment>
<reference evidence="5" key="1">
    <citation type="submission" date="2021-01" db="EMBL/GenBank/DDBJ databases">
        <title>Whole genome shotgun sequence of Virgisporangium aurantiacum NBRC 16421.</title>
        <authorList>
            <person name="Komaki H."/>
            <person name="Tamura T."/>
        </authorList>
    </citation>
    <scope>NUCLEOTIDE SEQUENCE</scope>
    <source>
        <strain evidence="5">NBRC 16421</strain>
    </source>
</reference>
<feature type="domain" description="Glycosyltransferase subfamily 4-like N-terminal" evidence="4">
    <location>
        <begin position="18"/>
        <end position="174"/>
    </location>
</feature>
<dbReference type="AlphaFoldDB" id="A0A8J4E211"/>
<feature type="domain" description="Glycosyl transferase family 1" evidence="3">
    <location>
        <begin position="183"/>
        <end position="339"/>
    </location>
</feature>
<dbReference type="Pfam" id="PF13439">
    <property type="entry name" value="Glyco_transf_4"/>
    <property type="match status" value="1"/>
</dbReference>
<evidence type="ECO:0000256" key="2">
    <source>
        <dbReference type="ARBA" id="ARBA00022679"/>
    </source>
</evidence>
<dbReference type="CDD" id="cd03801">
    <property type="entry name" value="GT4_PimA-like"/>
    <property type="match status" value="1"/>
</dbReference>
<keyword evidence="5" id="KW-0378">Hydrolase</keyword>
<dbReference type="PANTHER" id="PTHR45947:SF3">
    <property type="entry name" value="SULFOQUINOVOSYL TRANSFERASE SQD2"/>
    <property type="match status" value="1"/>
</dbReference>